<name>A0A1I8JFB4_9PLAT</name>
<dbReference type="GO" id="GO:0097539">
    <property type="term" value="C:ciliary transition fiber"/>
    <property type="evidence" value="ECO:0007669"/>
    <property type="project" value="TreeGrafter"/>
</dbReference>
<feature type="region of interest" description="Disordered" evidence="2">
    <location>
        <begin position="625"/>
        <end position="644"/>
    </location>
</feature>
<keyword evidence="3" id="KW-1185">Reference proteome</keyword>
<feature type="region of interest" description="Disordered" evidence="2">
    <location>
        <begin position="670"/>
        <end position="705"/>
    </location>
</feature>
<dbReference type="GO" id="GO:0060271">
    <property type="term" value="P:cilium assembly"/>
    <property type="evidence" value="ECO:0007669"/>
    <property type="project" value="InterPro"/>
</dbReference>
<dbReference type="GO" id="GO:0007005">
    <property type="term" value="P:mitochondrion organization"/>
    <property type="evidence" value="ECO:0007669"/>
    <property type="project" value="InterPro"/>
</dbReference>
<feature type="coiled-coil region" evidence="1">
    <location>
        <begin position="862"/>
        <end position="896"/>
    </location>
</feature>
<keyword evidence="1" id="KW-0175">Coiled coil</keyword>
<feature type="coiled-coil region" evidence="1">
    <location>
        <begin position="922"/>
        <end position="995"/>
    </location>
</feature>
<dbReference type="PANTHER" id="PTHR36170:SF1">
    <property type="entry name" value="CENTROSOMAL PROTEIN OF 89 KDA"/>
    <property type="match status" value="1"/>
</dbReference>
<feature type="compositionally biased region" description="Basic and acidic residues" evidence="2">
    <location>
        <begin position="549"/>
        <end position="563"/>
    </location>
</feature>
<feature type="compositionally biased region" description="Polar residues" evidence="2">
    <location>
        <begin position="680"/>
        <end position="696"/>
    </location>
</feature>
<dbReference type="InterPro" id="IPR033545">
    <property type="entry name" value="CEP89"/>
</dbReference>
<evidence type="ECO:0000256" key="2">
    <source>
        <dbReference type="SAM" id="MobiDB-lite"/>
    </source>
</evidence>
<dbReference type="Proteomes" id="UP000095280">
    <property type="component" value="Unplaced"/>
</dbReference>
<dbReference type="WBParaSite" id="maker-uti_cns_0047277-snap-gene-0.3-mRNA-1">
    <property type="protein sequence ID" value="maker-uti_cns_0047277-snap-gene-0.3-mRNA-1"/>
    <property type="gene ID" value="maker-uti_cns_0047277-snap-gene-0.3"/>
</dbReference>
<evidence type="ECO:0000313" key="3">
    <source>
        <dbReference type="Proteomes" id="UP000095280"/>
    </source>
</evidence>
<protein>
    <submittedName>
        <fullName evidence="4">Rab-GAP TBC domain-containing protein</fullName>
    </submittedName>
</protein>
<dbReference type="GO" id="GO:0005814">
    <property type="term" value="C:centriole"/>
    <property type="evidence" value="ECO:0007669"/>
    <property type="project" value="InterPro"/>
</dbReference>
<reference evidence="4" key="1">
    <citation type="submission" date="2016-11" db="UniProtKB">
        <authorList>
            <consortium name="WormBaseParasite"/>
        </authorList>
    </citation>
    <scope>IDENTIFICATION</scope>
</reference>
<feature type="compositionally biased region" description="Polar residues" evidence="2">
    <location>
        <begin position="628"/>
        <end position="640"/>
    </location>
</feature>
<evidence type="ECO:0000313" key="4">
    <source>
        <dbReference type="WBParaSite" id="maker-uti_cns_0047277-snap-gene-0.3-mRNA-1"/>
    </source>
</evidence>
<accession>A0A1I8JFB4</accession>
<proteinExistence type="predicted"/>
<organism evidence="3 4">
    <name type="scientific">Macrostomum lignano</name>
    <dbReference type="NCBI Taxonomy" id="282301"/>
    <lineage>
        <taxon>Eukaryota</taxon>
        <taxon>Metazoa</taxon>
        <taxon>Spiralia</taxon>
        <taxon>Lophotrochozoa</taxon>
        <taxon>Platyhelminthes</taxon>
        <taxon>Rhabditophora</taxon>
        <taxon>Macrostomorpha</taxon>
        <taxon>Macrostomida</taxon>
        <taxon>Macrostomidae</taxon>
        <taxon>Macrostomum</taxon>
    </lineage>
</organism>
<feature type="region of interest" description="Disordered" evidence="2">
    <location>
        <begin position="545"/>
        <end position="567"/>
    </location>
</feature>
<dbReference type="GO" id="GO:0045202">
    <property type="term" value="C:synapse"/>
    <property type="evidence" value="ECO:0007669"/>
    <property type="project" value="GOC"/>
</dbReference>
<evidence type="ECO:0000256" key="1">
    <source>
        <dbReference type="SAM" id="Coils"/>
    </source>
</evidence>
<dbReference type="GO" id="GO:0007268">
    <property type="term" value="P:chemical synaptic transmission"/>
    <property type="evidence" value="ECO:0007669"/>
    <property type="project" value="InterPro"/>
</dbReference>
<sequence>MAPPRVSLNFFESDLLSSSSDSLSLPPPPPPPEAAWTGFLLSRLRYFFKSSARFKYSLHLARIDSLDFSLWASYLMACKKYSTPCWIPGYYEDESPEEEQGTDVGLREAVRNLQAQLEWSEATVRKLHNELAKHPQQKLQASFQVVQMRVLQTGEPRAAGGKQYTNRVIATCTNLVLKCHVPQVYLQSRGTKPFEMEDFRGNCVYVLFPNGGHLFSQQELLTAFLDEYPCSNCLLVAMKNDLASNILLTGYRALGVLDFLVIQPCGCFSEALGQNSNAWELDNDLLGQALQVVAAHLLVLLHREVVDHLPGGALHNLPDDNSHLVATAPKDNVACEVSFAVLDSTVRSKLNMRPLARETFMLFKQNETSKWLRQKSLEEQDAMLSQAWHIAKDQRRKIARESLLCDLINAVQDYEPTIPNDMAGCLNLTDSGAKRSVQLLTDNLQEFLAHLQREKVAATAKEDEAQAVSVQSANECADCVKAAIAKKLESLPDRVSVGQGVVMAEVEAEAAQAMELRLRAPVKADMENDRDVGVGVRMHVVAGVQPHDSTSESKRVLDAKPEAQPRQAPSLQNLLVLECRRIEMRFGYANGSKQWEEVVKQDQAAVPDPNAAQKSQLSLKQAEGLSIASASDRSPASNSPKVEPRAAALSQLSGLMVDLPDEDAGEVFAETKASREPNKESLTANGQSTARSSKSGHSACADPSDIQALKRTVRRLTTELSRLLREPALQSAGRKTAGEKGNLTLPGKGPLPPWLCDPSVYAPLMEAYEERLSSGDAGSGPAGSLADRLLDVEARLIGIVRENERLRVKLSESAVGKFDNSQSSPHLTDWGVFVEQASLVLEENQLLIQQLNVQQEKARAAHRDYVAEVTRLRSQIEELEAETAQARSDFDNLHGRLNEVKSRYQTAALERETGDMKTVDCMRSLNKELQDTREEFARANEELMRQLQKSEREKVELLQSASDAATERDRLRIEVAELRANAQVQHKENQQLKRQAKRSATVQNHLESVVNAGMDLQLELESCKKRMSSTDSELTQLIDYLVGELKFLESQNSTDEDCSAIVYSRTEWWLSLIPHSDSEQVQTEIYCTKLNLVCLRCCKESCCEKCLASMECPPLDTKMRSQYVAAIVMSLPVGLSFVALLIVLDFQVKEKPGPSLPAHRLIVEEHLKRPRLKLRLQRADSLVAALRLHPLPVLLLQLVNLLVQPAHRVGAVPQPAVQLLQRRRPIRVAQLAVVQPSSQLVEQRLLLSRMALQGPEFVQIHRLGLAELAAQLLSLVGQLVPLLLQGRYCPALLPDLLAKLLVGCLLIGHPGVHVAHHQLAVAMEPLGVGPAVLQGHAKVAALVVQLLQRGLGLVQLVLAGAQALAEAGVVHLAGELKGDEAGRPHLEHHQLLLPLGQLPGQLLRPLLSPPLVLVSLLQPARHLRLGFLDPLHRLVDSRRVLPRPTRRLLRAGQLLGQAGGLRVRPGGLLPQADQLPAALVQTLRRFFISRLGRLQLALKLLSCPLAFAQLGVQPRCRRLPVCELALQSGHLRPGGGIEIVNVASEALGTAQSCCQATSNHSGGAYLSNSKQRKPIQLRTNHGQLCLTWPHFSWPINLAHLLQQPFHLLSPLSSLLHGGLQLLPQRPHRDVLLSAALVHLPETLAHGFELLGELGQALLPLLAPCDQVLLAAPAGLQLVLQLAHKPSSGGELLADIGAPGPLQLELSLQLHQQLLLLLNLPSQQPLVLSMTFNLHLGLLQPLPLRLSLLSGAVRLLLHRQHVASQPLNRGALIGELGFAGRASLLQQAQLRPGPAGRRLVLRRLLRLGGHLRLHSASSRLARSASCCQAATSAVRSAFSHSLARSSAWHSLRLVSASSSSSSFFSVASFSVSYMTLSVGFESRLRLLQSSLVCLLSLLRRGQLMLQLLNLPELERDLANSDALDCLCSRADASSLRMSRAASCSSCTASASARPCTSSNSASLRWCESRKPANSAAACRSRSFALLASSSCSSSRSSDSASSASFFRSLSALAASSDWAVDSSEVNCRMHSSHWRVCSRCSSSCLLRDSASSRDRSNSADSSDWRRSAASACSRWDVCCPPSPTHLNAGQPCPSLRQCLLQPRHVASGRLGLPLQLLSERPLALQLGVRLAGSAGQPVAVIVQLVRPRPRLGQRRLQALDGLAQPEIRVLSLFKLRCGLLEIGLEAAQVALVLGRLLLLGGPLELRLSPEGAGRRLLVLKLLEQHLGFGNLKATDLLLLLQMIAGLLLGLQPLLQLLRGRGRLSQFRLRLLDFALQPADLSVFQRRLLFSARQPAQRRLQVGAQPRCLLVALGAVPLQRAAPLSLGAQLRLQLLHRLSTPGVISLGPLPGGLQLRHLRLRLLQLVFHSDRLLPGSGFIRELFRAIVIYKPTHSPRPSPPALASWYLFFSFCVSPLSLASRSSRCISRWLSSRLSAASDSNSARVPASCSSRLLICLRAASSSPARELNSCCWPRLASCRRFVYHVSSSARFRASSASDLARCSSASSLADSALAALADLLAASACFSRPAQRSSSRLRASCCLAASCADRASSASRRRVSSANCSRSDWPLAAAACTFDSSRLSSSALARHCFLLFAQSGRFLLAGGQLLLHLLQQLLPLADSTSQLGHLAVQPLLSRLALGQLLRHAFRICAQPLALVHQLASLSPPLALSAGLEFAPAPDGGDARLRARDLAPLVDAATAAPRPRIGGPVPDSPSSADWRFSAPPSAGGLPGRRAHRFVEFLLQSPGVSAETQQRVVPLGDLRCQGVSGLVGARLQLLQAVSQAADLAGVTVRVLAPQRVRLRLQPTGEGLLAGRFLLGDAQLPPELPCLLLQLLASGVRDRQLFEGIWMERDEIPFSSRRLSSDLSSSARSPLPASTPRHRACSRANSSLSRCRCSRASARSASSDLTRRSDCRVCFWKKSWEK</sequence>
<dbReference type="PANTHER" id="PTHR36170">
    <property type="entry name" value="CENTROSOMAL PROTEIN OF 89 KDA"/>
    <property type="match status" value="1"/>
</dbReference>